<dbReference type="Pfam" id="PF02687">
    <property type="entry name" value="FtsX"/>
    <property type="match status" value="1"/>
</dbReference>
<dbReference type="GO" id="GO:0005886">
    <property type="term" value="C:plasma membrane"/>
    <property type="evidence" value="ECO:0007669"/>
    <property type="project" value="UniProtKB-SubCell"/>
</dbReference>
<keyword evidence="2" id="KW-1003">Cell membrane</keyword>
<gene>
    <name evidence="10" type="ORF">VUQ08_05470</name>
</gene>
<feature type="transmembrane region" description="Helical" evidence="7">
    <location>
        <begin position="328"/>
        <end position="361"/>
    </location>
</feature>
<comment type="subcellular location">
    <subcellularLocation>
        <location evidence="1">Cell membrane</location>
        <topology evidence="1">Multi-pass membrane protein</topology>
    </subcellularLocation>
</comment>
<dbReference type="RefSeq" id="WP_112767684.1">
    <property type="nucleotide sequence ID" value="NZ_CP142433.1"/>
</dbReference>
<evidence type="ECO:0000256" key="6">
    <source>
        <dbReference type="ARBA" id="ARBA00038076"/>
    </source>
</evidence>
<feature type="transmembrane region" description="Helical" evidence="7">
    <location>
        <begin position="367"/>
        <end position="389"/>
    </location>
</feature>
<evidence type="ECO:0000256" key="3">
    <source>
        <dbReference type="ARBA" id="ARBA00022692"/>
    </source>
</evidence>
<name>A0AB74TQG3_9LACT</name>
<keyword evidence="3 7" id="KW-0812">Transmembrane</keyword>
<dbReference type="EMBL" id="CP142433">
    <property type="protein sequence ID" value="XBC45345.1"/>
    <property type="molecule type" value="Genomic_DNA"/>
</dbReference>
<keyword evidence="5 7" id="KW-0472">Membrane</keyword>
<dbReference type="InterPro" id="IPR050250">
    <property type="entry name" value="Macrolide_Exporter_MacB"/>
</dbReference>
<evidence type="ECO:0000256" key="4">
    <source>
        <dbReference type="ARBA" id="ARBA00022989"/>
    </source>
</evidence>
<evidence type="ECO:0000256" key="5">
    <source>
        <dbReference type="ARBA" id="ARBA00023136"/>
    </source>
</evidence>
<protein>
    <submittedName>
        <fullName evidence="10">ABC transporter permease</fullName>
    </submittedName>
</protein>
<dbReference type="PANTHER" id="PTHR30572:SF4">
    <property type="entry name" value="ABC TRANSPORTER PERMEASE YTRF"/>
    <property type="match status" value="1"/>
</dbReference>
<evidence type="ECO:0000259" key="9">
    <source>
        <dbReference type="Pfam" id="PF12704"/>
    </source>
</evidence>
<reference evidence="10" key="1">
    <citation type="submission" date="2023-12" db="EMBL/GenBank/DDBJ databases">
        <title>Dolosigranulum savutii sp. nov. isolated from human upper respiratory samples collected in Botswana.</title>
        <authorList>
            <person name="Kelly M.S."/>
        </authorList>
    </citation>
    <scope>NUCLEOTIDE SEQUENCE</scope>
    <source>
        <strain evidence="10">MSK433</strain>
    </source>
</reference>
<dbReference type="Pfam" id="PF12704">
    <property type="entry name" value="MacB_PCD"/>
    <property type="match status" value="1"/>
</dbReference>
<evidence type="ECO:0000313" key="10">
    <source>
        <dbReference type="EMBL" id="XBC45345.1"/>
    </source>
</evidence>
<dbReference type="PANTHER" id="PTHR30572">
    <property type="entry name" value="MEMBRANE COMPONENT OF TRANSPORTER-RELATED"/>
    <property type="match status" value="1"/>
</dbReference>
<evidence type="ECO:0000256" key="7">
    <source>
        <dbReference type="SAM" id="Phobius"/>
    </source>
</evidence>
<dbReference type="GO" id="GO:0022857">
    <property type="term" value="F:transmembrane transporter activity"/>
    <property type="evidence" value="ECO:0007669"/>
    <property type="project" value="TreeGrafter"/>
</dbReference>
<dbReference type="InterPro" id="IPR025857">
    <property type="entry name" value="MacB_PCD"/>
</dbReference>
<feature type="transmembrane region" description="Helical" evidence="7">
    <location>
        <begin position="279"/>
        <end position="307"/>
    </location>
</feature>
<feature type="transmembrane region" description="Helical" evidence="7">
    <location>
        <begin position="21"/>
        <end position="41"/>
    </location>
</feature>
<dbReference type="InterPro" id="IPR003838">
    <property type="entry name" value="ABC3_permease_C"/>
</dbReference>
<evidence type="ECO:0000259" key="8">
    <source>
        <dbReference type="Pfam" id="PF02687"/>
    </source>
</evidence>
<keyword evidence="4 7" id="KW-1133">Transmembrane helix</keyword>
<comment type="similarity">
    <text evidence="6">Belongs to the ABC-4 integral membrane protein family.</text>
</comment>
<dbReference type="AlphaFoldDB" id="A0AB74TQG3"/>
<organism evidence="10">
    <name type="scientific">Dolosigranulum savutiense</name>
    <dbReference type="NCBI Taxonomy" id="3110288"/>
    <lineage>
        <taxon>Bacteria</taxon>
        <taxon>Bacillati</taxon>
        <taxon>Bacillota</taxon>
        <taxon>Bacilli</taxon>
        <taxon>Lactobacillales</taxon>
        <taxon>Carnobacteriaceae</taxon>
        <taxon>Dolosigranulum</taxon>
    </lineage>
</organism>
<sequence>MLIENFRMALDSIFANKMRSFLTMLGIVIGISAVITILSVGSGATNEITKTFSDIGSTTISITANDPDANDDLITDEDIDTLRESIDNLRYISPEGQLTGQVTAAGSDSRLAALTFGTPDLRYISTQMSDELLYGRYFDQNDYQQASDVVVIDSDTAKSLFGRVDAVGEDIRMSVRNTTINLTVIGVTEGMFSDMQGSFAEDGMPVFLSAPNSTIDRYFPGEGAITQLMARVESTDDIDSVSNQIVRLLELRHNRVGDDIYNATNFLNALDQINNVLSLFINFIAAVAGIALVVGGIGVMNIMLVSVTERTKEIGTRKALGATTRHILVQFLMESVILSVLGGLIGLIIGTLAALGIASALGIQAQFTLSSILLVIGFSSAVGIFFGIYPARKAAELNPIDALRHE</sequence>
<evidence type="ECO:0000256" key="1">
    <source>
        <dbReference type="ARBA" id="ARBA00004651"/>
    </source>
</evidence>
<feature type="domain" description="ABC3 transporter permease C-terminal" evidence="8">
    <location>
        <begin position="286"/>
        <end position="399"/>
    </location>
</feature>
<proteinExistence type="inferred from homology"/>
<accession>A0AB74TQG3</accession>
<evidence type="ECO:0000256" key="2">
    <source>
        <dbReference type="ARBA" id="ARBA00022475"/>
    </source>
</evidence>
<feature type="domain" description="MacB-like periplasmic core" evidence="9">
    <location>
        <begin position="20"/>
        <end position="247"/>
    </location>
</feature>